<evidence type="ECO:0000256" key="1">
    <source>
        <dbReference type="ARBA" id="ARBA00009477"/>
    </source>
</evidence>
<reference evidence="4 5" key="1">
    <citation type="submission" date="2018-10" db="EMBL/GenBank/DDBJ databases">
        <title>Butyricimonas faecalis sp. nov., isolated from human faeces and emended description of the genus Butyricimonas.</title>
        <authorList>
            <person name="Le Roy T."/>
            <person name="Van der Smissen P."/>
            <person name="Paquot A."/>
            <person name="Delzenne N."/>
            <person name="Muccioli G."/>
            <person name="Collet J.-F."/>
            <person name="Cani P.D."/>
        </authorList>
    </citation>
    <scope>NUCLEOTIDE SEQUENCE [LARGE SCALE GENOMIC DNA]</scope>
    <source>
        <strain evidence="4 5">H184</strain>
    </source>
</reference>
<dbReference type="GO" id="GO:1990281">
    <property type="term" value="C:efflux pump complex"/>
    <property type="evidence" value="ECO:0007669"/>
    <property type="project" value="TreeGrafter"/>
</dbReference>
<organism evidence="4 5">
    <name type="scientific">Butyricimonas faecalis</name>
    <dbReference type="NCBI Taxonomy" id="2093856"/>
    <lineage>
        <taxon>Bacteria</taxon>
        <taxon>Pseudomonadati</taxon>
        <taxon>Bacteroidota</taxon>
        <taxon>Bacteroidia</taxon>
        <taxon>Bacteroidales</taxon>
        <taxon>Odoribacteraceae</taxon>
        <taxon>Butyricimonas</taxon>
    </lineage>
</organism>
<dbReference type="AlphaFoldDB" id="A0A3S9VUL0"/>
<keyword evidence="2" id="KW-0732">Signal</keyword>
<dbReference type="RefSeq" id="WP_127075111.1">
    <property type="nucleotide sequence ID" value="NZ_CP032819.1"/>
</dbReference>
<dbReference type="OrthoDB" id="9784685at2"/>
<dbReference type="Proteomes" id="UP000270673">
    <property type="component" value="Chromosome"/>
</dbReference>
<dbReference type="NCBIfam" id="TIGR01730">
    <property type="entry name" value="RND_mfp"/>
    <property type="match status" value="1"/>
</dbReference>
<dbReference type="InterPro" id="IPR006143">
    <property type="entry name" value="RND_pump_MFP"/>
</dbReference>
<evidence type="ECO:0000313" key="5">
    <source>
        <dbReference type="Proteomes" id="UP000270673"/>
    </source>
</evidence>
<evidence type="ECO:0000256" key="2">
    <source>
        <dbReference type="SAM" id="SignalP"/>
    </source>
</evidence>
<feature type="chain" id="PRO_5019042591" evidence="2">
    <location>
        <begin position="19"/>
        <end position="355"/>
    </location>
</feature>
<dbReference type="GO" id="GO:0015562">
    <property type="term" value="F:efflux transmembrane transporter activity"/>
    <property type="evidence" value="ECO:0007669"/>
    <property type="project" value="TreeGrafter"/>
</dbReference>
<dbReference type="Gene3D" id="2.40.50.100">
    <property type="match status" value="1"/>
</dbReference>
<dbReference type="KEGG" id="buy:D8S85_12005"/>
<accession>A0A3S9VUL0</accession>
<dbReference type="PANTHER" id="PTHR30469:SF15">
    <property type="entry name" value="HLYD FAMILY OF SECRETION PROTEINS"/>
    <property type="match status" value="1"/>
</dbReference>
<sequence length="355" mass="38954">MMKGVVFSLFGLILLMCACGNSQTKQDRGKATVQADTVKSYQGELSIIYPGKIKAASEVKLSFRVAGPIRAVLPEVGAFVKKGELIAEIDPRDYEIQLSATEAEYNQVKEEAGRVIELYKRGSVPANDYDKAVSGLKQITAKYNAHKNALADTRLTAPFDGYIQKKYYDSHETVSAGYPVVSMINSNYFDVDIDIPSSDFVRQGLFKSFSCTIDVFPGQVFPLELIEITRKANLNQLYRMRLRLKPVPGVDIAAGMSVNVTIEYNPNEEVLTVIPLSAMFEENGASAVWVYNPKTQSVTKRVIQLSRLLKTGELIVSEGLAAGEIVVSAGVHSLKEGMSVELLKPVSKTNIGKLL</sequence>
<dbReference type="Pfam" id="PF25917">
    <property type="entry name" value="BSH_RND"/>
    <property type="match status" value="1"/>
</dbReference>
<dbReference type="PROSITE" id="PS51257">
    <property type="entry name" value="PROKAR_LIPOPROTEIN"/>
    <property type="match status" value="1"/>
</dbReference>
<name>A0A3S9VUL0_9BACT</name>
<gene>
    <name evidence="4" type="ORF">D8S85_12005</name>
</gene>
<dbReference type="EMBL" id="CP032819">
    <property type="protein sequence ID" value="AZS30193.1"/>
    <property type="molecule type" value="Genomic_DNA"/>
</dbReference>
<feature type="signal peptide" evidence="2">
    <location>
        <begin position="1"/>
        <end position="18"/>
    </location>
</feature>
<dbReference type="InterPro" id="IPR058625">
    <property type="entry name" value="MdtA-like_BSH"/>
</dbReference>
<dbReference type="Gene3D" id="1.10.287.470">
    <property type="entry name" value="Helix hairpin bin"/>
    <property type="match status" value="1"/>
</dbReference>
<evidence type="ECO:0000313" key="4">
    <source>
        <dbReference type="EMBL" id="AZS30193.1"/>
    </source>
</evidence>
<dbReference type="SUPFAM" id="SSF111369">
    <property type="entry name" value="HlyD-like secretion proteins"/>
    <property type="match status" value="1"/>
</dbReference>
<keyword evidence="5" id="KW-1185">Reference proteome</keyword>
<dbReference type="Gene3D" id="2.40.420.20">
    <property type="match status" value="1"/>
</dbReference>
<feature type="domain" description="Multidrug resistance protein MdtA-like barrel-sandwich hybrid" evidence="3">
    <location>
        <begin position="59"/>
        <end position="178"/>
    </location>
</feature>
<evidence type="ECO:0000259" key="3">
    <source>
        <dbReference type="Pfam" id="PF25917"/>
    </source>
</evidence>
<protein>
    <submittedName>
        <fullName evidence="4">Efflux RND transporter periplasmic adaptor subunit</fullName>
    </submittedName>
</protein>
<comment type="similarity">
    <text evidence="1">Belongs to the membrane fusion protein (MFP) (TC 8.A.1) family.</text>
</comment>
<dbReference type="PANTHER" id="PTHR30469">
    <property type="entry name" value="MULTIDRUG RESISTANCE PROTEIN MDTA"/>
    <property type="match status" value="1"/>
</dbReference>
<proteinExistence type="inferred from homology"/>